<dbReference type="PANTHER" id="PTHR32089">
    <property type="entry name" value="METHYL-ACCEPTING CHEMOTAXIS PROTEIN MCPB"/>
    <property type="match status" value="1"/>
</dbReference>
<feature type="transmembrane region" description="Helical" evidence="4">
    <location>
        <begin position="221"/>
        <end position="242"/>
    </location>
</feature>
<protein>
    <submittedName>
        <fullName evidence="6">Methyl-accepting chemotaxis protein</fullName>
    </submittedName>
</protein>
<dbReference type="Gene3D" id="6.10.340.10">
    <property type="match status" value="1"/>
</dbReference>
<feature type="domain" description="Methyl-accepting transducer" evidence="5">
    <location>
        <begin position="358"/>
        <end position="594"/>
    </location>
</feature>
<sequence>MLVLKVVAKINSTLLKLIIKKKRHKKVMNNIFGLEKLSLIKRIALLSIIPIILAFILGGVSFKSLDNNKNTLEDITGRTDMLLLAHNLLSNIHGKVREPIYDLANGEIEWVDGLKILTKSRKKVEQQFKLFNTYNAIDLHDGDLGATAARDAMPAFLSAIDDVIEIVKEKNIDNLKLFIRGEMHNQMNPLVKAVTRHQREDIGLANTEIKKTLGLTQKEEVLIAGLLIATLLVLSIFGYLVFRSISKQTKSLTSTINELNEGNTQSRTQIEGEHELAQLGSALNLLLDEKDVTEKKIQQENELLNDSVFSLLESVAELSERNLTVRATVTEDATGPLADAINQLALDTSTVLKKVRNIAVSVESASKTVDKHTSNVKKLAESERSEAQQTSTVVNDLIEHLNQIADTSLSTNTMAGETIQATEKAYLSVSKTMDSMTEIRETVQETGKRIKRLGERSQEITHIIDLINKITERTTILALNASMQALSAGEAGKGFSVIAEEIQRLAEGSRESTEQIADLIKNIQQETRTTISTMDNTIGQVVKGSSLAEEASEQMQFTLDATKKLTLSVDSIAKASKEQVDISQNLHLRSNEILKATASTGQEMESLSDLTENMVKDAQDLVQSVNLFKL</sequence>
<keyword evidence="4" id="KW-0812">Transmembrane</keyword>
<evidence type="ECO:0000256" key="2">
    <source>
        <dbReference type="ARBA" id="ARBA00023224"/>
    </source>
</evidence>
<keyword evidence="2 3" id="KW-0807">Transducer</keyword>
<dbReference type="EMBL" id="DRMS01000225">
    <property type="protein sequence ID" value="HFC92333.1"/>
    <property type="molecule type" value="Genomic_DNA"/>
</dbReference>
<dbReference type="GO" id="GO:0007165">
    <property type="term" value="P:signal transduction"/>
    <property type="evidence" value="ECO:0007669"/>
    <property type="project" value="UniProtKB-KW"/>
</dbReference>
<dbReference type="PANTHER" id="PTHR32089:SF114">
    <property type="entry name" value="METHYL-ACCEPTING CHEMOTAXIS PROTEIN MCPB"/>
    <property type="match status" value="1"/>
</dbReference>
<feature type="transmembrane region" description="Helical" evidence="4">
    <location>
        <begin position="43"/>
        <end position="62"/>
    </location>
</feature>
<evidence type="ECO:0000256" key="4">
    <source>
        <dbReference type="SAM" id="Phobius"/>
    </source>
</evidence>
<dbReference type="GO" id="GO:0006935">
    <property type="term" value="P:chemotaxis"/>
    <property type="evidence" value="ECO:0007669"/>
    <property type="project" value="UniProtKB-ARBA"/>
</dbReference>
<dbReference type="GO" id="GO:0016020">
    <property type="term" value="C:membrane"/>
    <property type="evidence" value="ECO:0007669"/>
    <property type="project" value="UniProtKB-SubCell"/>
</dbReference>
<dbReference type="Proteomes" id="UP000885750">
    <property type="component" value="Unassembled WGS sequence"/>
</dbReference>
<proteinExistence type="predicted"/>
<comment type="caution">
    <text evidence="6">The sequence shown here is derived from an EMBL/GenBank/DDBJ whole genome shotgun (WGS) entry which is preliminary data.</text>
</comment>
<evidence type="ECO:0000256" key="1">
    <source>
        <dbReference type="ARBA" id="ARBA00004370"/>
    </source>
</evidence>
<evidence type="ECO:0000259" key="5">
    <source>
        <dbReference type="PROSITE" id="PS50111"/>
    </source>
</evidence>
<comment type="subcellular location">
    <subcellularLocation>
        <location evidence="1">Membrane</location>
    </subcellularLocation>
</comment>
<evidence type="ECO:0000256" key="3">
    <source>
        <dbReference type="PROSITE-ProRule" id="PRU00284"/>
    </source>
</evidence>
<dbReference type="Gene3D" id="1.10.287.950">
    <property type="entry name" value="Methyl-accepting chemotaxis protein"/>
    <property type="match status" value="1"/>
</dbReference>
<dbReference type="InterPro" id="IPR004089">
    <property type="entry name" value="MCPsignal_dom"/>
</dbReference>
<evidence type="ECO:0000313" key="6">
    <source>
        <dbReference type="EMBL" id="HFC92333.1"/>
    </source>
</evidence>
<keyword evidence="4" id="KW-0472">Membrane</keyword>
<reference evidence="6" key="1">
    <citation type="journal article" date="2020" name="mSystems">
        <title>Genome- and Community-Level Interaction Insights into Carbon Utilization and Element Cycling Functions of Hydrothermarchaeota in Hydrothermal Sediment.</title>
        <authorList>
            <person name="Zhou Z."/>
            <person name="Liu Y."/>
            <person name="Xu W."/>
            <person name="Pan J."/>
            <person name="Luo Z.H."/>
            <person name="Li M."/>
        </authorList>
    </citation>
    <scope>NUCLEOTIDE SEQUENCE [LARGE SCALE GENOMIC DNA]</scope>
    <source>
        <strain evidence="6">HyVt-493</strain>
    </source>
</reference>
<gene>
    <name evidence="6" type="ORF">ENJ51_05920</name>
</gene>
<dbReference type="PROSITE" id="PS50111">
    <property type="entry name" value="CHEMOTAXIS_TRANSDUC_2"/>
    <property type="match status" value="1"/>
</dbReference>
<dbReference type="AlphaFoldDB" id="A0A7V2WUR2"/>
<organism evidence="6">
    <name type="scientific">Leucothrix mucor</name>
    <dbReference type="NCBI Taxonomy" id="45248"/>
    <lineage>
        <taxon>Bacteria</taxon>
        <taxon>Pseudomonadati</taxon>
        <taxon>Pseudomonadota</taxon>
        <taxon>Gammaproteobacteria</taxon>
        <taxon>Thiotrichales</taxon>
        <taxon>Thiotrichaceae</taxon>
        <taxon>Leucothrix</taxon>
    </lineage>
</organism>
<dbReference type="SMART" id="SM00283">
    <property type="entry name" value="MA"/>
    <property type="match status" value="1"/>
</dbReference>
<accession>A0A7V2WUR2</accession>
<keyword evidence="4" id="KW-1133">Transmembrane helix</keyword>
<dbReference type="SUPFAM" id="SSF58104">
    <property type="entry name" value="Methyl-accepting chemotaxis protein (MCP) signaling domain"/>
    <property type="match status" value="1"/>
</dbReference>
<dbReference type="Pfam" id="PF00015">
    <property type="entry name" value="MCPsignal"/>
    <property type="match status" value="1"/>
</dbReference>
<name>A0A7V2WUR2_LEUMU</name>